<dbReference type="Pfam" id="PF00249">
    <property type="entry name" value="Myb_DNA-binding"/>
    <property type="match status" value="2"/>
</dbReference>
<protein>
    <submittedName>
        <fullName evidence="5">Uncharacterized protein</fullName>
    </submittedName>
</protein>
<dbReference type="PROSITE" id="PS51294">
    <property type="entry name" value="HTH_MYB"/>
    <property type="match status" value="2"/>
</dbReference>
<dbReference type="PANTHER" id="PTHR45614:SF218">
    <property type="entry name" value="TRANSCRIPTION FACTOR MYB119-RELATED"/>
    <property type="match status" value="1"/>
</dbReference>
<feature type="domain" description="HTH myb-type" evidence="4">
    <location>
        <begin position="84"/>
        <end position="135"/>
    </location>
</feature>
<dbReference type="EMBL" id="LR746273">
    <property type="protein sequence ID" value="CAA7404032.1"/>
    <property type="molecule type" value="Genomic_DNA"/>
</dbReference>
<dbReference type="InterPro" id="IPR050560">
    <property type="entry name" value="MYB_TF"/>
</dbReference>
<dbReference type="Proteomes" id="UP000663760">
    <property type="component" value="Chromosome 10"/>
</dbReference>
<dbReference type="CDD" id="cd00167">
    <property type="entry name" value="SANT"/>
    <property type="match status" value="2"/>
</dbReference>
<dbReference type="AlphaFoldDB" id="A0A7I8L2N6"/>
<keyword evidence="2" id="KW-0238">DNA-binding</keyword>
<evidence type="ECO:0000313" key="5">
    <source>
        <dbReference type="EMBL" id="CAA7404032.1"/>
    </source>
</evidence>
<evidence type="ECO:0000259" key="3">
    <source>
        <dbReference type="PROSITE" id="PS50090"/>
    </source>
</evidence>
<feature type="domain" description="Myb-like" evidence="3">
    <location>
        <begin position="85"/>
        <end position="131"/>
    </location>
</feature>
<dbReference type="InterPro" id="IPR017930">
    <property type="entry name" value="Myb_dom"/>
</dbReference>
<organism evidence="5 6">
    <name type="scientific">Spirodela intermedia</name>
    <name type="common">Intermediate duckweed</name>
    <dbReference type="NCBI Taxonomy" id="51605"/>
    <lineage>
        <taxon>Eukaryota</taxon>
        <taxon>Viridiplantae</taxon>
        <taxon>Streptophyta</taxon>
        <taxon>Embryophyta</taxon>
        <taxon>Tracheophyta</taxon>
        <taxon>Spermatophyta</taxon>
        <taxon>Magnoliopsida</taxon>
        <taxon>Liliopsida</taxon>
        <taxon>Araceae</taxon>
        <taxon>Lemnoideae</taxon>
        <taxon>Spirodela</taxon>
    </lineage>
</organism>
<dbReference type="GO" id="GO:0000981">
    <property type="term" value="F:DNA-binding transcription factor activity, RNA polymerase II-specific"/>
    <property type="evidence" value="ECO:0007669"/>
    <property type="project" value="TreeGrafter"/>
</dbReference>
<dbReference type="OrthoDB" id="2143914at2759"/>
<dbReference type="Gene3D" id="1.10.10.60">
    <property type="entry name" value="Homeodomain-like"/>
    <property type="match status" value="2"/>
</dbReference>
<keyword evidence="1" id="KW-0677">Repeat</keyword>
<feature type="domain" description="HTH myb-type" evidence="4">
    <location>
        <begin position="31"/>
        <end position="83"/>
    </location>
</feature>
<feature type="domain" description="Myb-like" evidence="3">
    <location>
        <begin position="28"/>
        <end position="79"/>
    </location>
</feature>
<dbReference type="GO" id="GO:0000978">
    <property type="term" value="F:RNA polymerase II cis-regulatory region sequence-specific DNA binding"/>
    <property type="evidence" value="ECO:0007669"/>
    <property type="project" value="TreeGrafter"/>
</dbReference>
<name>A0A7I8L2N6_SPIIN</name>
<accession>A0A7I8L2N6</accession>
<dbReference type="GO" id="GO:0005634">
    <property type="term" value="C:nucleus"/>
    <property type="evidence" value="ECO:0007669"/>
    <property type="project" value="TreeGrafter"/>
</dbReference>
<evidence type="ECO:0000259" key="4">
    <source>
        <dbReference type="PROSITE" id="PS51294"/>
    </source>
</evidence>
<evidence type="ECO:0000256" key="2">
    <source>
        <dbReference type="ARBA" id="ARBA00023125"/>
    </source>
</evidence>
<keyword evidence="6" id="KW-1185">Reference proteome</keyword>
<evidence type="ECO:0000256" key="1">
    <source>
        <dbReference type="ARBA" id="ARBA00022737"/>
    </source>
</evidence>
<dbReference type="InterPro" id="IPR009057">
    <property type="entry name" value="Homeodomain-like_sf"/>
</dbReference>
<sequence>MEGGRDLLERGMSSLMVAEGQRAKPNAPPLVVKGQWTAEEDQLLVDLVETYGDKKWSHIARTLVGRVGKQCRERWHNHLRPNIKRQDSWTQEEEMALVAAHAELGNRWAEIARRIPGRTENSIKNHWNTSKRKRLARRKYRSAATAAGEPHLSVLLEYMNSLDQLPSAEEGKAGNAAEVGPASEQKVEWTAGWCPAGLEPEDEEDLSIIFDWNNESSPLPPTPVNEEPVEMIFYGGEVSKAEDDEGKELDIDELISFPADDDSWE</sequence>
<dbReference type="PROSITE" id="PS50090">
    <property type="entry name" value="MYB_LIKE"/>
    <property type="match status" value="2"/>
</dbReference>
<dbReference type="PANTHER" id="PTHR45614">
    <property type="entry name" value="MYB PROTEIN-RELATED"/>
    <property type="match status" value="1"/>
</dbReference>
<dbReference type="SUPFAM" id="SSF46689">
    <property type="entry name" value="Homeodomain-like"/>
    <property type="match status" value="1"/>
</dbReference>
<proteinExistence type="predicted"/>
<gene>
    <name evidence="5" type="ORF">SI8410_10014710</name>
</gene>
<dbReference type="InterPro" id="IPR001005">
    <property type="entry name" value="SANT/Myb"/>
</dbReference>
<evidence type="ECO:0000313" key="6">
    <source>
        <dbReference type="Proteomes" id="UP000663760"/>
    </source>
</evidence>
<dbReference type="SMART" id="SM00717">
    <property type="entry name" value="SANT"/>
    <property type="match status" value="2"/>
</dbReference>
<dbReference type="FunFam" id="1.10.10.60:FF:000010">
    <property type="entry name" value="Transcriptional activator Myb isoform A"/>
    <property type="match status" value="1"/>
</dbReference>
<reference evidence="5" key="1">
    <citation type="submission" date="2020-02" db="EMBL/GenBank/DDBJ databases">
        <authorList>
            <person name="Scholz U."/>
            <person name="Mascher M."/>
            <person name="Fiebig A."/>
        </authorList>
    </citation>
    <scope>NUCLEOTIDE SEQUENCE</scope>
</reference>